<dbReference type="CDD" id="cd06225">
    <property type="entry name" value="HAMP"/>
    <property type="match status" value="1"/>
</dbReference>
<protein>
    <submittedName>
        <fullName evidence="3">HAMP domain-containing protein</fullName>
    </submittedName>
</protein>
<keyword evidence="1" id="KW-0378">Hydrolase</keyword>
<gene>
    <name evidence="3" type="ORF">SAMN05660831_00415</name>
</gene>
<dbReference type="PROSITE" id="PS50885">
    <property type="entry name" value="HAMP"/>
    <property type="match status" value="1"/>
</dbReference>
<evidence type="ECO:0000259" key="2">
    <source>
        <dbReference type="PROSITE" id="PS50885"/>
    </source>
</evidence>
<keyword evidence="4" id="KW-1185">Reference proteome</keyword>
<dbReference type="PANTHER" id="PTHR43156">
    <property type="entry name" value="STAGE II SPORULATION PROTEIN E-RELATED"/>
    <property type="match status" value="1"/>
</dbReference>
<dbReference type="GO" id="GO:0007165">
    <property type="term" value="P:signal transduction"/>
    <property type="evidence" value="ECO:0007669"/>
    <property type="project" value="InterPro"/>
</dbReference>
<dbReference type="Pfam" id="PF00672">
    <property type="entry name" value="HAMP"/>
    <property type="match status" value="1"/>
</dbReference>
<dbReference type="STRING" id="1123397.SAMN05660831_00415"/>
<dbReference type="SMART" id="SM00331">
    <property type="entry name" value="PP2C_SIG"/>
    <property type="match status" value="1"/>
</dbReference>
<dbReference type="InterPro" id="IPR052016">
    <property type="entry name" value="Bact_Sigma-Reg"/>
</dbReference>
<dbReference type="InterPro" id="IPR036457">
    <property type="entry name" value="PPM-type-like_dom_sf"/>
</dbReference>
<name>A0A1I1NSY9_9GAMM</name>
<organism evidence="3 4">
    <name type="scientific">Thiohalospira halophila DSM 15071</name>
    <dbReference type="NCBI Taxonomy" id="1123397"/>
    <lineage>
        <taxon>Bacteria</taxon>
        <taxon>Pseudomonadati</taxon>
        <taxon>Pseudomonadota</taxon>
        <taxon>Gammaproteobacteria</taxon>
        <taxon>Thiohalospirales</taxon>
        <taxon>Thiohalospiraceae</taxon>
        <taxon>Thiohalospira</taxon>
    </lineage>
</organism>
<accession>A0A1I1NSY9</accession>
<dbReference type="SUPFAM" id="SSF158472">
    <property type="entry name" value="HAMP domain-like"/>
    <property type="match status" value="1"/>
</dbReference>
<dbReference type="PANTHER" id="PTHR43156:SF9">
    <property type="entry name" value="HAMP DOMAIN-CONTAINING PROTEIN"/>
    <property type="match status" value="1"/>
</dbReference>
<feature type="domain" description="HAMP" evidence="2">
    <location>
        <begin position="188"/>
        <end position="240"/>
    </location>
</feature>
<evidence type="ECO:0000313" key="4">
    <source>
        <dbReference type="Proteomes" id="UP000198611"/>
    </source>
</evidence>
<dbReference type="AlphaFoldDB" id="A0A1I1NSY9"/>
<sequence length="509" mass="54625">MAGERDLVVNVNPDAELGVTRVWVNVVVRRAGEAVGLAGTGLDLSRFLEEFVRADEAGVDPLIVDADGAIQAHPDPDRIAYGSAAGLESAGQESEGSLDAALEGDAGALTAAMARAGAGAIPVITANLDGRPQRLAVTAVPALDWYVISAVDLEAATVLEGPWLQSAALAGGVTLLVLMGGFAWGVDRLILRPLRSLQYSATALAEGDYRVALPESRRDEIGDLGQAFGSMAEQVAEHTSRLEEGVRQRTRELETANRRIQDSINYAALIQRALLPDGRLTETLGPDHFILWHPRDGVGGDFYLFRSEAGGDRFLVGAVDCAGHGVPGALMTMLARTAFDEAMTTLGIDSPAALLRRADETLREMVRQSAMPESVATNLDAGLVCVDRTAGRLRFAGARIALHASDGAEVQELAPARRALCDRRQGEYTDQSHPTDPRMTYYLVTDGYLDQAGGDHGFGFGNTRFRELLRDHARRPMAEQATALEEALSSYRGDHEQRDDITVLAFRVT</sequence>
<dbReference type="InterPro" id="IPR001932">
    <property type="entry name" value="PPM-type_phosphatase-like_dom"/>
</dbReference>
<dbReference type="Gene3D" id="6.10.340.10">
    <property type="match status" value="1"/>
</dbReference>
<dbReference type="EMBL" id="FOMJ01000001">
    <property type="protein sequence ID" value="SFD00545.1"/>
    <property type="molecule type" value="Genomic_DNA"/>
</dbReference>
<dbReference type="GO" id="GO:0016791">
    <property type="term" value="F:phosphatase activity"/>
    <property type="evidence" value="ECO:0007669"/>
    <property type="project" value="TreeGrafter"/>
</dbReference>
<dbReference type="SMART" id="SM00304">
    <property type="entry name" value="HAMP"/>
    <property type="match status" value="1"/>
</dbReference>
<dbReference type="Pfam" id="PF07228">
    <property type="entry name" value="SpoIIE"/>
    <property type="match status" value="1"/>
</dbReference>
<evidence type="ECO:0000256" key="1">
    <source>
        <dbReference type="ARBA" id="ARBA00022801"/>
    </source>
</evidence>
<dbReference type="NCBIfam" id="NF038263">
    <property type="entry name" value="prot_phos_SiaA"/>
    <property type="match status" value="1"/>
</dbReference>
<dbReference type="GO" id="GO:0016020">
    <property type="term" value="C:membrane"/>
    <property type="evidence" value="ECO:0007669"/>
    <property type="project" value="InterPro"/>
</dbReference>
<dbReference type="InterPro" id="IPR003660">
    <property type="entry name" value="HAMP_dom"/>
</dbReference>
<evidence type="ECO:0000313" key="3">
    <source>
        <dbReference type="EMBL" id="SFD00545.1"/>
    </source>
</evidence>
<dbReference type="Gene3D" id="3.60.40.10">
    <property type="entry name" value="PPM-type phosphatase domain"/>
    <property type="match status" value="1"/>
</dbReference>
<dbReference type="Proteomes" id="UP000198611">
    <property type="component" value="Unassembled WGS sequence"/>
</dbReference>
<reference evidence="3 4" key="1">
    <citation type="submission" date="2016-10" db="EMBL/GenBank/DDBJ databases">
        <authorList>
            <person name="de Groot N.N."/>
        </authorList>
    </citation>
    <scope>NUCLEOTIDE SEQUENCE [LARGE SCALE GENOMIC DNA]</scope>
    <source>
        <strain evidence="3 4">HL3</strain>
    </source>
</reference>
<proteinExistence type="predicted"/>